<dbReference type="PROSITE" id="PS50072">
    <property type="entry name" value="CSA_PPIASE_2"/>
    <property type="match status" value="1"/>
</dbReference>
<gene>
    <name evidence="5" type="ORF">LV85_00451</name>
</gene>
<dbReference type="InterPro" id="IPR044666">
    <property type="entry name" value="Cyclophilin_A-like"/>
</dbReference>
<dbReference type="Pfam" id="PF00160">
    <property type="entry name" value="Pro_isomerase"/>
    <property type="match status" value="2"/>
</dbReference>
<dbReference type="SUPFAM" id="SSF50891">
    <property type="entry name" value="Cyclophilin-like"/>
    <property type="match status" value="2"/>
</dbReference>
<evidence type="ECO:0000256" key="1">
    <source>
        <dbReference type="ARBA" id="ARBA00013194"/>
    </source>
</evidence>
<comment type="caution">
    <text evidence="5">The sequence shown here is derived from an EMBL/GenBank/DDBJ whole genome shotgun (WGS) entry which is preliminary data.</text>
</comment>
<keyword evidence="2" id="KW-0697">Rotamase</keyword>
<evidence type="ECO:0000256" key="2">
    <source>
        <dbReference type="ARBA" id="ARBA00023110"/>
    </source>
</evidence>
<dbReference type="EC" id="5.2.1.8" evidence="1"/>
<evidence type="ECO:0000313" key="6">
    <source>
        <dbReference type="Proteomes" id="UP000248882"/>
    </source>
</evidence>
<dbReference type="PRINTS" id="PR00153">
    <property type="entry name" value="CSAPPISMRASE"/>
</dbReference>
<keyword evidence="3 5" id="KW-0413">Isomerase</keyword>
<dbReference type="InterPro" id="IPR002130">
    <property type="entry name" value="Cyclophilin-type_PPIase_dom"/>
</dbReference>
<evidence type="ECO:0000259" key="4">
    <source>
        <dbReference type="PROSITE" id="PS50072"/>
    </source>
</evidence>
<dbReference type="PANTHER" id="PTHR45625">
    <property type="entry name" value="PEPTIDYL-PROLYL CIS-TRANS ISOMERASE-RELATED"/>
    <property type="match status" value="1"/>
</dbReference>
<dbReference type="AlphaFoldDB" id="A0A2W7RBJ9"/>
<name>A0A2W7RBJ9_9BACT</name>
<proteinExistence type="predicted"/>
<reference evidence="5 6" key="1">
    <citation type="submission" date="2018-06" db="EMBL/GenBank/DDBJ databases">
        <title>Genomic Encyclopedia of Archaeal and Bacterial Type Strains, Phase II (KMG-II): from individual species to whole genera.</title>
        <authorList>
            <person name="Goeker M."/>
        </authorList>
    </citation>
    <scope>NUCLEOTIDE SEQUENCE [LARGE SCALE GENOMIC DNA]</scope>
    <source>
        <strain evidence="5 6">DSM 19830</strain>
    </source>
</reference>
<keyword evidence="6" id="KW-1185">Reference proteome</keyword>
<evidence type="ECO:0000313" key="5">
    <source>
        <dbReference type="EMBL" id="PZX56526.1"/>
    </source>
</evidence>
<dbReference type="Gene3D" id="2.40.100.10">
    <property type="entry name" value="Cyclophilin-like"/>
    <property type="match status" value="1"/>
</dbReference>
<dbReference type="Proteomes" id="UP000248882">
    <property type="component" value="Unassembled WGS sequence"/>
</dbReference>
<dbReference type="PANTHER" id="PTHR45625:SF4">
    <property type="entry name" value="PEPTIDYLPROLYL ISOMERASE DOMAIN AND WD REPEAT-CONTAINING PROTEIN 1"/>
    <property type="match status" value="1"/>
</dbReference>
<organism evidence="5 6">
    <name type="scientific">Algoriphagus chordae</name>
    <dbReference type="NCBI Taxonomy" id="237019"/>
    <lineage>
        <taxon>Bacteria</taxon>
        <taxon>Pseudomonadati</taxon>
        <taxon>Bacteroidota</taxon>
        <taxon>Cytophagia</taxon>
        <taxon>Cytophagales</taxon>
        <taxon>Cyclobacteriaceae</taxon>
        <taxon>Algoriphagus</taxon>
    </lineage>
</organism>
<dbReference type="GO" id="GO:0003755">
    <property type="term" value="F:peptidyl-prolyl cis-trans isomerase activity"/>
    <property type="evidence" value="ECO:0007669"/>
    <property type="project" value="UniProtKB-KW"/>
</dbReference>
<feature type="domain" description="PPIase cyclophilin-type" evidence="4">
    <location>
        <begin position="80"/>
        <end position="318"/>
    </location>
</feature>
<sequence length="323" mass="36590">MEFRKKREVRKTYGIFTLVQNWVILNLHSLKLIQSPLPFMKSSLFTVILLVLLSSCNSLVESGVHKKDLKKDVALLTSEGTIVLRLYDDTPLHRNNFLRLVNEGMYDSILFHRAIKDFMIQAGQAANSDSFEAKKKLINLPDSIPKEVTADHFHKRAALGAARPGDDTNPTQSSSNIHFYLVQGKVYTDSTLAIAEGRINKMLAYNAVINSPENAEMYKRFKSIANFNTENTMDEHKIIKDKFDSLTLIQEQTIEKYSIPNSHREVYKTIGGAAHLDQNYTVFGEVISGMEIVDKIAAVETNRSDKPEEDILILSAQLIKRKD</sequence>
<evidence type="ECO:0000256" key="3">
    <source>
        <dbReference type="ARBA" id="ARBA00023235"/>
    </source>
</evidence>
<dbReference type="EMBL" id="QKZT01000002">
    <property type="protein sequence ID" value="PZX56526.1"/>
    <property type="molecule type" value="Genomic_DNA"/>
</dbReference>
<protein>
    <recommendedName>
        <fullName evidence="1">peptidylprolyl isomerase</fullName>
        <ecNumber evidence="1">5.2.1.8</ecNumber>
    </recommendedName>
</protein>
<dbReference type="InterPro" id="IPR029000">
    <property type="entry name" value="Cyclophilin-like_dom_sf"/>
</dbReference>
<accession>A0A2W7RBJ9</accession>